<feature type="region of interest" description="Disordered" evidence="2">
    <location>
        <begin position="1"/>
        <end position="60"/>
    </location>
</feature>
<evidence type="ECO:0000259" key="3">
    <source>
        <dbReference type="PROSITE" id="PS51526"/>
    </source>
</evidence>
<protein>
    <recommendedName>
        <fullName evidence="3">RFX-type winged-helix domain-containing protein</fullName>
    </recommendedName>
</protein>
<dbReference type="InterPro" id="IPR003150">
    <property type="entry name" value="DNA-bd_RFX"/>
</dbReference>
<dbReference type="PANTHER" id="PTHR12619">
    <property type="entry name" value="RFX TRANSCRIPTION FACTOR FAMILY"/>
    <property type="match status" value="1"/>
</dbReference>
<keyword evidence="5" id="KW-1185">Reference proteome</keyword>
<feature type="compositionally biased region" description="Polar residues" evidence="2">
    <location>
        <begin position="1"/>
        <end position="23"/>
    </location>
</feature>
<dbReference type="AlphaFoldDB" id="A0A1B8GNF9"/>
<dbReference type="PANTHER" id="PTHR12619:SF5">
    <property type="entry name" value="TRANSCRIPTION FACTOR RFX4"/>
    <property type="match status" value="1"/>
</dbReference>
<proteinExistence type="predicted"/>
<reference evidence="4 5" key="1">
    <citation type="submission" date="2016-03" db="EMBL/GenBank/DDBJ databases">
        <title>Comparative genomics of Pseudogymnoascus destructans, the fungus causing white-nose syndrome of bats.</title>
        <authorList>
            <person name="Palmer J.M."/>
            <person name="Drees K.P."/>
            <person name="Foster J.T."/>
            <person name="Lindner D.L."/>
        </authorList>
    </citation>
    <scope>NUCLEOTIDE SEQUENCE [LARGE SCALE GENOMIC DNA]</scope>
    <source>
        <strain evidence="4 5">UAMH 10579</strain>
    </source>
</reference>
<evidence type="ECO:0000256" key="1">
    <source>
        <dbReference type="ARBA" id="ARBA00023125"/>
    </source>
</evidence>
<dbReference type="InterPro" id="IPR057321">
    <property type="entry name" value="RFX1-4/6/8-like_BCD"/>
</dbReference>
<accession>A0A1B8GNF9</accession>
<dbReference type="FunFam" id="1.10.10.10:FF:000119">
    <property type="entry name" value="DNA damage and replication checkpoint protein"/>
    <property type="match status" value="1"/>
</dbReference>
<sequence length="819" mass="91611">MDLSQPQTETVPTKSRSRSNTAVSMKGRKRQLSRGSTTSLHSAATHSLHDQQADGNPAEYQKQWFENEQQQRFAGGGHVTAEDMVMQSASQLRDPRDYGIDPALGAAVNHTLGYSHDGSYRPEHARRSLPTDGYGTSFMEDDSPMLEGRSDEQDDVDSLAGANGAPKKASKSSAANELEMRQLFQNNKHRKLPEVATELHGNERGPQSERMRQVFAMIWINQVCDKGKGSVPRGRVYANYVSRCATERVTVLNPASFGKLVRVLFPGLKTRRLGVRGESKYHYVNFSLKEDQPNLIENPSTQKYQPMKTAEAKRFAQEPSLPSHTPVDKQEFPGMAFSPVLEQTNKPASSFVQSRSLYNQSVLHNVQDLEYNGKITQHLCFVPPADNSMHEYEPITLPKIEPFIPAGTDPDSATALTALYRSHCTSLVDAIRFVKQKTFFYLFTSFHGTLTMPVQKLFAHESIAPWIEECDFIMYQKMIRLLGHLTLEVVPQQILDTLHAISERLVSHIQTSFHGQPAHVIDAKVAPATLFAGLLDRMCRVNLTAHAAANMLSHPPNRDQMYQDWISMVRLRKVAECIPTRAMDDVARLLLTELRDLLDPVTVAWDIESVTPYGDMSARSGNQRESSIHLDSSTENVLDRWVNFLVSIPGRFSYASPADIIWCVERVGTAVMRDLTIKSGQSFGSWWVTKCWIDEMISFMAEKGGFMEYKTSNTRRNENIVQSHQNRAAESNPNVYNGLPMDDFERQQYMNGSNDHGITIPGPMDTASSAAMNVVSGHDDSGIGMRTPDDEFSMSKFNFSDAQMGTPNMDGTINLAQAA</sequence>
<keyword evidence="1" id="KW-0238">DNA-binding</keyword>
<gene>
    <name evidence="4" type="ORF">VE01_04291</name>
</gene>
<dbReference type="GO" id="GO:0000981">
    <property type="term" value="F:DNA-binding transcription factor activity, RNA polymerase II-specific"/>
    <property type="evidence" value="ECO:0007669"/>
    <property type="project" value="TreeGrafter"/>
</dbReference>
<name>A0A1B8GNF9_9PEZI</name>
<dbReference type="Pfam" id="PF02257">
    <property type="entry name" value="RFX_DNA_binding"/>
    <property type="match status" value="1"/>
</dbReference>
<feature type="region of interest" description="Disordered" evidence="2">
    <location>
        <begin position="115"/>
        <end position="175"/>
    </location>
</feature>
<evidence type="ECO:0000313" key="5">
    <source>
        <dbReference type="Proteomes" id="UP000091956"/>
    </source>
</evidence>
<feature type="domain" description="RFX-type winged-helix" evidence="3">
    <location>
        <begin position="216"/>
        <end position="290"/>
    </location>
</feature>
<dbReference type="Pfam" id="PF25340">
    <property type="entry name" value="BCD_RFX"/>
    <property type="match status" value="1"/>
</dbReference>
<dbReference type="PROSITE" id="PS51526">
    <property type="entry name" value="RFX_DBD"/>
    <property type="match status" value="1"/>
</dbReference>
<dbReference type="InterPro" id="IPR039779">
    <property type="entry name" value="RFX-like"/>
</dbReference>
<dbReference type="InterPro" id="IPR036388">
    <property type="entry name" value="WH-like_DNA-bd_sf"/>
</dbReference>
<dbReference type="Gene3D" id="1.10.10.10">
    <property type="entry name" value="Winged helix-like DNA-binding domain superfamily/Winged helix DNA-binding domain"/>
    <property type="match status" value="1"/>
</dbReference>
<dbReference type="STRING" id="342668.A0A1B8GNF9"/>
<reference evidence="5" key="2">
    <citation type="journal article" date="2018" name="Nat. Commun.">
        <title>Extreme sensitivity to ultraviolet light in the fungal pathogen causing white-nose syndrome of bats.</title>
        <authorList>
            <person name="Palmer J.M."/>
            <person name="Drees K.P."/>
            <person name="Foster J.T."/>
            <person name="Lindner D.L."/>
        </authorList>
    </citation>
    <scope>NUCLEOTIDE SEQUENCE [LARGE SCALE GENOMIC DNA]</scope>
    <source>
        <strain evidence="5">UAMH 10579</strain>
    </source>
</reference>
<dbReference type="InterPro" id="IPR036390">
    <property type="entry name" value="WH_DNA-bd_sf"/>
</dbReference>
<evidence type="ECO:0000313" key="4">
    <source>
        <dbReference type="EMBL" id="OBT97346.2"/>
    </source>
</evidence>
<dbReference type="RefSeq" id="XP_018131079.2">
    <property type="nucleotide sequence ID" value="XM_018273766.2"/>
</dbReference>
<feature type="compositionally biased region" description="Low complexity" evidence="2">
    <location>
        <begin position="36"/>
        <end position="46"/>
    </location>
</feature>
<feature type="compositionally biased region" description="Low complexity" evidence="2">
    <location>
        <begin position="160"/>
        <end position="175"/>
    </location>
</feature>
<dbReference type="Proteomes" id="UP000091956">
    <property type="component" value="Unassembled WGS sequence"/>
</dbReference>
<dbReference type="SUPFAM" id="SSF46785">
    <property type="entry name" value="Winged helix' DNA-binding domain"/>
    <property type="match status" value="1"/>
</dbReference>
<dbReference type="GeneID" id="28837677"/>
<dbReference type="GO" id="GO:0000978">
    <property type="term" value="F:RNA polymerase II cis-regulatory region sequence-specific DNA binding"/>
    <property type="evidence" value="ECO:0007669"/>
    <property type="project" value="TreeGrafter"/>
</dbReference>
<dbReference type="EMBL" id="KV460222">
    <property type="protein sequence ID" value="OBT97346.2"/>
    <property type="molecule type" value="Genomic_DNA"/>
</dbReference>
<evidence type="ECO:0000256" key="2">
    <source>
        <dbReference type="SAM" id="MobiDB-lite"/>
    </source>
</evidence>
<organism evidence="4 5">
    <name type="scientific">Pseudogymnoascus verrucosus</name>
    <dbReference type="NCBI Taxonomy" id="342668"/>
    <lineage>
        <taxon>Eukaryota</taxon>
        <taxon>Fungi</taxon>
        <taxon>Dikarya</taxon>
        <taxon>Ascomycota</taxon>
        <taxon>Pezizomycotina</taxon>
        <taxon>Leotiomycetes</taxon>
        <taxon>Thelebolales</taxon>
        <taxon>Thelebolaceae</taxon>
        <taxon>Pseudogymnoascus</taxon>
    </lineage>
</organism>